<evidence type="ECO:0000313" key="2">
    <source>
        <dbReference type="EMBL" id="GIG53913.1"/>
    </source>
</evidence>
<keyword evidence="1" id="KW-0472">Membrane</keyword>
<protein>
    <recommendedName>
        <fullName evidence="4">Integral membrane protein</fullName>
    </recommendedName>
</protein>
<dbReference type="InterPro" id="IPR049713">
    <property type="entry name" value="Pr6Pr-like"/>
</dbReference>
<accession>A0A919Q423</accession>
<reference evidence="2" key="1">
    <citation type="submission" date="2021-01" db="EMBL/GenBank/DDBJ databases">
        <title>Whole genome shotgun sequence of Demequina activiva NBRC 110675.</title>
        <authorList>
            <person name="Komaki H."/>
            <person name="Tamura T."/>
        </authorList>
    </citation>
    <scope>NUCLEOTIDE SEQUENCE</scope>
    <source>
        <strain evidence="2">NBRC 110675</strain>
    </source>
</reference>
<feature type="transmembrane region" description="Helical" evidence="1">
    <location>
        <begin position="164"/>
        <end position="189"/>
    </location>
</feature>
<name>A0A919Q423_9MICO</name>
<evidence type="ECO:0008006" key="4">
    <source>
        <dbReference type="Google" id="ProtNLM"/>
    </source>
</evidence>
<evidence type="ECO:0000256" key="1">
    <source>
        <dbReference type="SAM" id="Phobius"/>
    </source>
</evidence>
<gene>
    <name evidence="2" type="ORF">Dac01nite_06650</name>
</gene>
<comment type="caution">
    <text evidence="2">The sequence shown here is derived from an EMBL/GenBank/DDBJ whole genome shotgun (WGS) entry which is preliminary data.</text>
</comment>
<keyword evidence="1" id="KW-1133">Transmembrane helix</keyword>
<dbReference type="RefSeq" id="WP_203653349.1">
    <property type="nucleotide sequence ID" value="NZ_BONR01000001.1"/>
</dbReference>
<feature type="transmembrane region" description="Helical" evidence="1">
    <location>
        <begin position="132"/>
        <end position="152"/>
    </location>
</feature>
<proteinExistence type="predicted"/>
<dbReference type="Proteomes" id="UP000652354">
    <property type="component" value="Unassembled WGS sequence"/>
</dbReference>
<feature type="transmembrane region" description="Helical" evidence="1">
    <location>
        <begin position="101"/>
        <end position="120"/>
    </location>
</feature>
<feature type="transmembrane region" description="Helical" evidence="1">
    <location>
        <begin position="45"/>
        <end position="63"/>
    </location>
</feature>
<keyword evidence="1" id="KW-0812">Transmembrane</keyword>
<evidence type="ECO:0000313" key="3">
    <source>
        <dbReference type="Proteomes" id="UP000652354"/>
    </source>
</evidence>
<sequence>MTMAVRAWRLVAPMAILAAIGANLGAAIAGADFNPFDHFGYFTNQVNLVAAAVLLLAAPRTALARPAWLEHARAAVTVYLVIVVTVYWTMIFPTAEVERPWANAIIHGLSATVVALDWLVEGPRRTLPMRQVWVPMVYPLVWVGVVVIRGATDGWYPYPFMDPAQGYGAIATVVGGIVVAGVALSAVVFQATRWRTVPAHQA</sequence>
<dbReference type="EMBL" id="BONR01000001">
    <property type="protein sequence ID" value="GIG53913.1"/>
    <property type="molecule type" value="Genomic_DNA"/>
</dbReference>
<dbReference type="AlphaFoldDB" id="A0A919Q423"/>
<feature type="transmembrane region" description="Helical" evidence="1">
    <location>
        <begin position="75"/>
        <end position="95"/>
    </location>
</feature>
<keyword evidence="3" id="KW-1185">Reference proteome</keyword>
<organism evidence="2 3">
    <name type="scientific">Demequina activiva</name>
    <dbReference type="NCBI Taxonomy" id="1582364"/>
    <lineage>
        <taxon>Bacteria</taxon>
        <taxon>Bacillati</taxon>
        <taxon>Actinomycetota</taxon>
        <taxon>Actinomycetes</taxon>
        <taxon>Micrococcales</taxon>
        <taxon>Demequinaceae</taxon>
        <taxon>Demequina</taxon>
    </lineage>
</organism>
<dbReference type="NCBIfam" id="NF038065">
    <property type="entry name" value="Pr6Pr"/>
    <property type="match status" value="1"/>
</dbReference>